<dbReference type="RefSeq" id="WP_382393113.1">
    <property type="nucleotide sequence ID" value="NZ_JBHTCQ010000001.1"/>
</dbReference>
<dbReference type="Proteomes" id="UP001596455">
    <property type="component" value="Unassembled WGS sequence"/>
</dbReference>
<evidence type="ECO:0000313" key="2">
    <source>
        <dbReference type="Proteomes" id="UP001596455"/>
    </source>
</evidence>
<reference evidence="2" key="1">
    <citation type="journal article" date="2019" name="Int. J. Syst. Evol. Microbiol.">
        <title>The Global Catalogue of Microorganisms (GCM) 10K type strain sequencing project: providing services to taxonomists for standard genome sequencing and annotation.</title>
        <authorList>
            <consortium name="The Broad Institute Genomics Platform"/>
            <consortium name="The Broad Institute Genome Sequencing Center for Infectious Disease"/>
            <person name="Wu L."/>
            <person name="Ma J."/>
        </authorList>
    </citation>
    <scope>NUCLEOTIDE SEQUENCE [LARGE SCALE GENOMIC DNA]</scope>
    <source>
        <strain evidence="2">JCM 1490</strain>
    </source>
</reference>
<protein>
    <submittedName>
        <fullName evidence="1">SipW-dependent-type signal peptide-containing protein</fullName>
    </submittedName>
</protein>
<evidence type="ECO:0000313" key="1">
    <source>
        <dbReference type="EMBL" id="MFC7405096.1"/>
    </source>
</evidence>
<keyword evidence="2" id="KW-1185">Reference proteome</keyword>
<gene>
    <name evidence="1" type="ORF">ACFQQL_08235</name>
</gene>
<accession>A0ABW2Q7A4</accession>
<proteinExistence type="predicted"/>
<organism evidence="1 2">
    <name type="scientific">Georgenia alba</name>
    <dbReference type="NCBI Taxonomy" id="2233858"/>
    <lineage>
        <taxon>Bacteria</taxon>
        <taxon>Bacillati</taxon>
        <taxon>Actinomycetota</taxon>
        <taxon>Actinomycetes</taxon>
        <taxon>Micrococcales</taxon>
        <taxon>Bogoriellaceae</taxon>
        <taxon>Georgenia</taxon>
    </lineage>
</organism>
<dbReference type="EMBL" id="JBHTCQ010000001">
    <property type="protein sequence ID" value="MFC7405096.1"/>
    <property type="molecule type" value="Genomic_DNA"/>
</dbReference>
<name>A0ABW2Q7A4_9MICO</name>
<dbReference type="NCBIfam" id="TIGR04088">
    <property type="entry name" value="cognate_SipW"/>
    <property type="match status" value="1"/>
</dbReference>
<dbReference type="InterPro" id="IPR023833">
    <property type="entry name" value="Signal_pept_SipW-depend-type"/>
</dbReference>
<sequence>MSSSTLPIDDTRRRKVRALLAGGLVLGVGAAVTLAAWNDSEFAAGTFAAGSFNLEGSTTSAADGYADHASADGAADLEFVLADVAANLSPDDVVYAPFWVRLDAGTTSPATMVGSAVTADGDNAANLSYEVLAIDAAATCDETATGETVASGATLTDFTAGSEVALPIGDGAAGAPVQLCFVVTAGADLVQGGTATATWQFDATSVDEA</sequence>
<comment type="caution">
    <text evidence="1">The sequence shown here is derived from an EMBL/GenBank/DDBJ whole genome shotgun (WGS) entry which is preliminary data.</text>
</comment>